<protein>
    <recommendedName>
        <fullName evidence="3">N-acetyltransferase domain-containing protein</fullName>
    </recommendedName>
</protein>
<dbReference type="OrthoDB" id="8954808at2759"/>
<organism evidence="1 2">
    <name type="scientific">Chiloscyllium punctatum</name>
    <name type="common">Brownbanded bambooshark</name>
    <name type="synonym">Hemiscyllium punctatum</name>
    <dbReference type="NCBI Taxonomy" id="137246"/>
    <lineage>
        <taxon>Eukaryota</taxon>
        <taxon>Metazoa</taxon>
        <taxon>Chordata</taxon>
        <taxon>Craniata</taxon>
        <taxon>Vertebrata</taxon>
        <taxon>Chondrichthyes</taxon>
        <taxon>Elasmobranchii</taxon>
        <taxon>Galeomorphii</taxon>
        <taxon>Galeoidea</taxon>
        <taxon>Orectolobiformes</taxon>
        <taxon>Hemiscylliidae</taxon>
        <taxon>Chiloscyllium</taxon>
    </lineage>
</organism>
<evidence type="ECO:0000313" key="2">
    <source>
        <dbReference type="Proteomes" id="UP000287033"/>
    </source>
</evidence>
<dbReference type="OMA" id="VFISKAY"/>
<comment type="caution">
    <text evidence="1">The sequence shown here is derived from an EMBL/GenBank/DDBJ whole genome shotgun (WGS) entry which is preliminary data.</text>
</comment>
<dbReference type="EMBL" id="BEZZ01009833">
    <property type="protein sequence ID" value="GCC18234.1"/>
    <property type="molecule type" value="Genomic_DNA"/>
</dbReference>
<keyword evidence="2" id="KW-1185">Reference proteome</keyword>
<dbReference type="PANTHER" id="PTHR22442:SF4">
    <property type="entry name" value="PROTEIN FAM169BP"/>
    <property type="match status" value="1"/>
</dbReference>
<dbReference type="STRING" id="137246.A0A401RJD2"/>
<proteinExistence type="predicted"/>
<dbReference type="PANTHER" id="PTHR22442">
    <property type="match status" value="1"/>
</dbReference>
<evidence type="ECO:0008006" key="3">
    <source>
        <dbReference type="Google" id="ProtNLM"/>
    </source>
</evidence>
<dbReference type="InterPro" id="IPR029625">
    <property type="entry name" value="FAM169"/>
</dbReference>
<reference evidence="1 2" key="1">
    <citation type="journal article" date="2018" name="Nat. Ecol. Evol.">
        <title>Shark genomes provide insights into elasmobranch evolution and the origin of vertebrates.</title>
        <authorList>
            <person name="Hara Y"/>
            <person name="Yamaguchi K"/>
            <person name="Onimaru K"/>
            <person name="Kadota M"/>
            <person name="Koyanagi M"/>
            <person name="Keeley SD"/>
            <person name="Tatsumi K"/>
            <person name="Tanaka K"/>
            <person name="Motone F"/>
            <person name="Kageyama Y"/>
            <person name="Nozu R"/>
            <person name="Adachi N"/>
            <person name="Nishimura O"/>
            <person name="Nakagawa R"/>
            <person name="Tanegashima C"/>
            <person name="Kiyatake I"/>
            <person name="Matsumoto R"/>
            <person name="Murakumo K"/>
            <person name="Nishida K"/>
            <person name="Terakita A"/>
            <person name="Kuratani S"/>
            <person name="Sato K"/>
            <person name="Hyodo S Kuraku.S."/>
        </authorList>
    </citation>
    <scope>NUCLEOTIDE SEQUENCE [LARGE SCALE GENOMIC DNA]</scope>
</reference>
<accession>A0A401RJD2</accession>
<feature type="non-terminal residue" evidence="1">
    <location>
        <position position="1"/>
    </location>
</feature>
<name>A0A401RJD2_CHIPU</name>
<sequence>SLCTDHTSQCYQLPVLDTVFVRQSHRRQGIGLKILQDFCSAFSDDEALGISTPISATMYKVCSKYLKTQPQEQARLWEVESPGDWSQRVNVWLQLQLGEKTLESESLLTLLHV</sequence>
<gene>
    <name evidence="1" type="ORF">chiPu_0022659</name>
</gene>
<evidence type="ECO:0000313" key="1">
    <source>
        <dbReference type="EMBL" id="GCC18234.1"/>
    </source>
</evidence>
<dbReference type="AlphaFoldDB" id="A0A401RJD2"/>
<dbReference type="Proteomes" id="UP000287033">
    <property type="component" value="Unassembled WGS sequence"/>
</dbReference>